<dbReference type="PANTHER" id="PTHR30055">
    <property type="entry name" value="HTH-TYPE TRANSCRIPTIONAL REGULATOR RUTR"/>
    <property type="match status" value="1"/>
</dbReference>
<evidence type="ECO:0000256" key="1">
    <source>
        <dbReference type="ARBA" id="ARBA00023015"/>
    </source>
</evidence>
<dbReference type="Proteomes" id="UP000317043">
    <property type="component" value="Unassembled WGS sequence"/>
</dbReference>
<evidence type="ECO:0000256" key="3">
    <source>
        <dbReference type="ARBA" id="ARBA00023163"/>
    </source>
</evidence>
<evidence type="ECO:0000256" key="4">
    <source>
        <dbReference type="PROSITE-ProRule" id="PRU00335"/>
    </source>
</evidence>
<dbReference type="PROSITE" id="PS50977">
    <property type="entry name" value="HTH_TETR_2"/>
    <property type="match status" value="1"/>
</dbReference>
<comment type="caution">
    <text evidence="6">The sequence shown here is derived from an EMBL/GenBank/DDBJ whole genome shotgun (WGS) entry which is preliminary data.</text>
</comment>
<dbReference type="InterPro" id="IPR001647">
    <property type="entry name" value="HTH_TetR"/>
</dbReference>
<dbReference type="EMBL" id="VFOW01000001">
    <property type="protein sequence ID" value="TQL78391.1"/>
    <property type="molecule type" value="Genomic_DNA"/>
</dbReference>
<evidence type="ECO:0000259" key="5">
    <source>
        <dbReference type="PROSITE" id="PS50977"/>
    </source>
</evidence>
<dbReference type="SUPFAM" id="SSF46689">
    <property type="entry name" value="Homeodomain-like"/>
    <property type="match status" value="1"/>
</dbReference>
<keyword evidence="7" id="KW-1185">Reference proteome</keyword>
<dbReference type="PANTHER" id="PTHR30055:SF234">
    <property type="entry name" value="HTH-TYPE TRANSCRIPTIONAL REGULATOR BETI"/>
    <property type="match status" value="1"/>
</dbReference>
<sequence>MPRPLVPDRRGRILTAARDLTLEHGWPHTTIAQIAQRAGIGKGAVYREFDDKTAILAAVLNRSMRDLTTQVHQRVLDAAEVIDLPTVYRFGVEALLSDPLMRALYLGDDTVLGDHVHGVTDQRYPARFGWLTDYIGRLQAAGVVDAAVSTETIARLLSVFTIGLINSPGILDSADPQVLLDTVGLFADLVGKGLATEQDIDVTAARQAQLALLEQLSTQLDLLEETT</sequence>
<gene>
    <name evidence="6" type="ORF">FB566_3977</name>
</gene>
<dbReference type="Pfam" id="PF00440">
    <property type="entry name" value="TetR_N"/>
    <property type="match status" value="1"/>
</dbReference>
<protein>
    <submittedName>
        <fullName evidence="6">TetR family transcriptional regulator</fullName>
    </submittedName>
</protein>
<evidence type="ECO:0000256" key="2">
    <source>
        <dbReference type="ARBA" id="ARBA00023125"/>
    </source>
</evidence>
<keyword evidence="3" id="KW-0804">Transcription</keyword>
<dbReference type="Gene3D" id="1.10.357.10">
    <property type="entry name" value="Tetracycline Repressor, domain 2"/>
    <property type="match status" value="1"/>
</dbReference>
<dbReference type="InterPro" id="IPR050109">
    <property type="entry name" value="HTH-type_TetR-like_transc_reg"/>
</dbReference>
<dbReference type="PRINTS" id="PR00455">
    <property type="entry name" value="HTHTETR"/>
</dbReference>
<dbReference type="GO" id="GO:0003700">
    <property type="term" value="F:DNA-binding transcription factor activity"/>
    <property type="evidence" value="ECO:0007669"/>
    <property type="project" value="TreeGrafter"/>
</dbReference>
<dbReference type="InterPro" id="IPR009057">
    <property type="entry name" value="Homeodomain-like_sf"/>
</dbReference>
<keyword evidence="1" id="KW-0805">Transcription regulation</keyword>
<dbReference type="AlphaFoldDB" id="A0A543B0M6"/>
<dbReference type="InParanoid" id="A0A543B0M6"/>
<accession>A0A543B0M6</accession>
<keyword evidence="2 4" id="KW-0238">DNA-binding</keyword>
<dbReference type="RefSeq" id="WP_142042762.1">
    <property type="nucleotide sequence ID" value="NZ_JBHTGS010000003.1"/>
</dbReference>
<reference evidence="6 7" key="1">
    <citation type="submission" date="2019-06" db="EMBL/GenBank/DDBJ databases">
        <title>Sequencing the genomes of 1000 actinobacteria strains.</title>
        <authorList>
            <person name="Klenk H.-P."/>
        </authorList>
    </citation>
    <scope>NUCLEOTIDE SEQUENCE [LARGE SCALE GENOMIC DNA]</scope>
    <source>
        <strain evidence="6 7">DSM 45928</strain>
    </source>
</reference>
<dbReference type="GO" id="GO:0000976">
    <property type="term" value="F:transcription cis-regulatory region binding"/>
    <property type="evidence" value="ECO:0007669"/>
    <property type="project" value="TreeGrafter"/>
</dbReference>
<feature type="domain" description="HTH tetR-type" evidence="5">
    <location>
        <begin position="7"/>
        <end position="67"/>
    </location>
</feature>
<evidence type="ECO:0000313" key="7">
    <source>
        <dbReference type="Proteomes" id="UP000317043"/>
    </source>
</evidence>
<name>A0A543B0M6_9ACTN</name>
<proteinExistence type="predicted"/>
<dbReference type="OrthoDB" id="3682047at2"/>
<organism evidence="6 7">
    <name type="scientific">Stackebrandtia endophytica</name>
    <dbReference type="NCBI Taxonomy" id="1496996"/>
    <lineage>
        <taxon>Bacteria</taxon>
        <taxon>Bacillati</taxon>
        <taxon>Actinomycetota</taxon>
        <taxon>Actinomycetes</taxon>
        <taxon>Glycomycetales</taxon>
        <taxon>Glycomycetaceae</taxon>
        <taxon>Stackebrandtia</taxon>
    </lineage>
</organism>
<feature type="DNA-binding region" description="H-T-H motif" evidence="4">
    <location>
        <begin position="30"/>
        <end position="49"/>
    </location>
</feature>
<evidence type="ECO:0000313" key="6">
    <source>
        <dbReference type="EMBL" id="TQL78391.1"/>
    </source>
</evidence>